<keyword evidence="6 17" id="KW-0235">DNA replication</keyword>
<keyword evidence="11 17" id="KW-0239">DNA-directed DNA polymerase</keyword>
<evidence type="ECO:0000256" key="5">
    <source>
        <dbReference type="ARBA" id="ARBA00022695"/>
    </source>
</evidence>
<dbReference type="EC" id="2.7.7.7" evidence="2 16"/>
<evidence type="ECO:0000256" key="15">
    <source>
        <dbReference type="ARBA" id="ARBA00053603"/>
    </source>
</evidence>
<keyword evidence="4 17" id="KW-0808">Transferase</keyword>
<comment type="similarity">
    <text evidence="1 17">Belongs to the DNA polymerase type-A family.</text>
</comment>
<dbReference type="GO" id="GO:0008409">
    <property type="term" value="F:5'-3' exonuclease activity"/>
    <property type="evidence" value="ECO:0007669"/>
    <property type="project" value="InterPro"/>
</dbReference>
<evidence type="ECO:0000256" key="13">
    <source>
        <dbReference type="ARBA" id="ARBA00023204"/>
    </source>
</evidence>
<evidence type="ECO:0000313" key="22">
    <source>
        <dbReference type="Proteomes" id="UP000319213"/>
    </source>
</evidence>
<dbReference type="Gene3D" id="3.30.420.10">
    <property type="entry name" value="Ribonuclease H-like superfamily/Ribonuclease H"/>
    <property type="match status" value="1"/>
</dbReference>
<comment type="catalytic activity">
    <reaction evidence="14 17">
        <text>DNA(n) + a 2'-deoxyribonucleoside 5'-triphosphate = DNA(n+1) + diphosphate</text>
        <dbReference type="Rhea" id="RHEA:22508"/>
        <dbReference type="Rhea" id="RHEA-COMP:17339"/>
        <dbReference type="Rhea" id="RHEA-COMP:17340"/>
        <dbReference type="ChEBI" id="CHEBI:33019"/>
        <dbReference type="ChEBI" id="CHEBI:61560"/>
        <dbReference type="ChEBI" id="CHEBI:173112"/>
        <dbReference type="EC" id="2.7.7.7"/>
    </reaction>
</comment>
<dbReference type="CDD" id="cd09898">
    <property type="entry name" value="H3TH_53EXO"/>
    <property type="match status" value="1"/>
</dbReference>
<dbReference type="CDD" id="cd08637">
    <property type="entry name" value="DNA_pol_A_pol_I_C"/>
    <property type="match status" value="1"/>
</dbReference>
<evidence type="ECO:0000256" key="17">
    <source>
        <dbReference type="RuleBase" id="RU004460"/>
    </source>
</evidence>
<dbReference type="Pfam" id="PF02739">
    <property type="entry name" value="5_3_exonuc_N"/>
    <property type="match status" value="1"/>
</dbReference>
<dbReference type="GO" id="GO:0006302">
    <property type="term" value="P:double-strand break repair"/>
    <property type="evidence" value="ECO:0007669"/>
    <property type="project" value="TreeGrafter"/>
</dbReference>
<dbReference type="Pfam" id="PF00476">
    <property type="entry name" value="DNA_pol_A"/>
    <property type="match status" value="1"/>
</dbReference>
<evidence type="ECO:0000256" key="14">
    <source>
        <dbReference type="ARBA" id="ARBA00049244"/>
    </source>
</evidence>
<feature type="domain" description="3'-5' exonuclease" evidence="18">
    <location>
        <begin position="317"/>
        <end position="487"/>
    </location>
</feature>
<evidence type="ECO:0000313" key="21">
    <source>
        <dbReference type="EMBL" id="TQM75959.1"/>
    </source>
</evidence>
<dbReference type="CDD" id="cd09859">
    <property type="entry name" value="PIN_53EXO"/>
    <property type="match status" value="1"/>
</dbReference>
<dbReference type="Gene3D" id="3.40.50.1010">
    <property type="entry name" value="5'-nuclease"/>
    <property type="match status" value="1"/>
</dbReference>
<dbReference type="SMART" id="SM00475">
    <property type="entry name" value="53EXOc"/>
    <property type="match status" value="1"/>
</dbReference>
<dbReference type="SMART" id="SM00279">
    <property type="entry name" value="HhH2"/>
    <property type="match status" value="1"/>
</dbReference>
<dbReference type="InterPro" id="IPR043502">
    <property type="entry name" value="DNA/RNA_pol_sf"/>
</dbReference>
<dbReference type="SUPFAM" id="SSF88723">
    <property type="entry name" value="PIN domain-like"/>
    <property type="match status" value="1"/>
</dbReference>
<keyword evidence="10" id="KW-0269">Exonuclease</keyword>
<keyword evidence="22" id="KW-1185">Reference proteome</keyword>
<keyword evidence="5 17" id="KW-0548">Nucleotidyltransferase</keyword>
<dbReference type="SUPFAM" id="SSF56672">
    <property type="entry name" value="DNA/RNA polymerases"/>
    <property type="match status" value="1"/>
</dbReference>
<dbReference type="InterPro" id="IPR002298">
    <property type="entry name" value="DNA_polymerase_A"/>
</dbReference>
<dbReference type="CDD" id="cd06140">
    <property type="entry name" value="DNA_polA_I_Bacillus_like_exo"/>
    <property type="match status" value="1"/>
</dbReference>
<evidence type="ECO:0000256" key="2">
    <source>
        <dbReference type="ARBA" id="ARBA00012417"/>
    </source>
</evidence>
<dbReference type="GO" id="GO:0003887">
    <property type="term" value="F:DNA-directed DNA polymerase activity"/>
    <property type="evidence" value="ECO:0007669"/>
    <property type="project" value="UniProtKB-UniRule"/>
</dbReference>
<dbReference type="NCBIfam" id="NF004397">
    <property type="entry name" value="PRK05755.1"/>
    <property type="match status" value="1"/>
</dbReference>
<dbReference type="FunFam" id="1.10.150.20:FF:000002">
    <property type="entry name" value="DNA polymerase I"/>
    <property type="match status" value="1"/>
</dbReference>
<dbReference type="Pfam" id="PF22619">
    <property type="entry name" value="DNA_polI_exo1"/>
    <property type="match status" value="1"/>
</dbReference>
<evidence type="ECO:0000256" key="8">
    <source>
        <dbReference type="ARBA" id="ARBA00022763"/>
    </source>
</evidence>
<dbReference type="Pfam" id="PF01367">
    <property type="entry name" value="5_3_exonuc"/>
    <property type="match status" value="1"/>
</dbReference>
<evidence type="ECO:0000256" key="12">
    <source>
        <dbReference type="ARBA" id="ARBA00023125"/>
    </source>
</evidence>
<sequence length="898" mass="99619">MPKTEATPARDCLMLLDGHSLAYRAFYALKDANLVTTDGQHTEAVYGFTSMLVNLLRDERPSNVAVCFDRSEPTFRHESYEAYKANRQETPEDFRGQMSLIFEMLDTLRIPRLSVAGYEADDLIATLATRAAAQGMDVLIVSGDRDNLQLVSDKVTVLMTRRGISDMTRFTPEEVEAKYGLTPAQYPDFAALRGDPSDNLPSIPGVGEKTAAKWIREFGSLDELVRRVDEVKGKAGERLREHLGQVIQNRQLTELRRDVPLDVEIEDLRRGPFDREGVHKLLDTLQFRGELRDRLFKVLGTPDAEPAADGGFEVELTVLGPDEVADWLAKLPEGRAGLAVQGSWGSGTGRVDALAIATPGDAAAYLDMTTLTPADQRALHDWLADENRPKAVHDAKGPLLALWAHGLDLRGLTCDTALAAYLALPGQASFPLEDLVLRYLHRELRATAETNGQAALFDDPAEDVAENLAVRARAVRELADALEAYLEPRGGIRLLREVELPLQRVLAEMERTGIAADRDYLVKLEAEFAAAVKQAVEEAHRVVGEQFNLGSTKQLQEILFVRLGLPKTKKIKTGYTTDADALAWLATQTDHELPVILLRHRDQTKLRTTVEGLIKEIGDDGRIHTTFNQTRAATGRLSSEKPNLQNIPIRTAEGRRIRQGFTVGEGYETLLTADYSQIELRIMAHLSGDESLIAAFESGHDFHAATAARVFDLPPEQVDGELRARIKAMNYGLAYGLSDFGLAGQLNIPVAEARALKEEYFEEFGGVRDYLEAVVAQARKDGYTETILGRRRYLPDLTSDNRQRREMAERMALNAPIQGSAADIIKIAMLHVTEALREEGMRSRMLLQVHDELVFEVAPGELDRLREIVIARMGGAYKLRVPLEVSIGVGRTWEDAGH</sequence>
<organism evidence="21 22">
    <name type="scientific">Thermopolyspora flexuosa</name>
    <dbReference type="NCBI Taxonomy" id="103836"/>
    <lineage>
        <taxon>Bacteria</taxon>
        <taxon>Bacillati</taxon>
        <taxon>Actinomycetota</taxon>
        <taxon>Actinomycetes</taxon>
        <taxon>Streptosporangiales</taxon>
        <taxon>Streptosporangiaceae</taxon>
        <taxon>Thermopolyspora</taxon>
    </lineage>
</organism>
<dbReference type="PANTHER" id="PTHR10133">
    <property type="entry name" value="DNA POLYMERASE I"/>
    <property type="match status" value="1"/>
</dbReference>
<keyword evidence="12 17" id="KW-0238">DNA-binding</keyword>
<reference evidence="21 22" key="1">
    <citation type="submission" date="2019-06" db="EMBL/GenBank/DDBJ databases">
        <title>Sequencing the genomes of 1000 actinobacteria strains.</title>
        <authorList>
            <person name="Klenk H.-P."/>
        </authorList>
    </citation>
    <scope>NUCLEOTIDE SEQUENCE [LARGE SCALE GENOMIC DNA]</scope>
    <source>
        <strain evidence="21 22">DSM 43186</strain>
    </source>
</reference>
<dbReference type="SUPFAM" id="SSF53098">
    <property type="entry name" value="Ribonuclease H-like"/>
    <property type="match status" value="1"/>
</dbReference>
<dbReference type="SMART" id="SM00474">
    <property type="entry name" value="35EXOc"/>
    <property type="match status" value="1"/>
</dbReference>
<dbReference type="InterPro" id="IPR020045">
    <property type="entry name" value="DNA_polI_H3TH"/>
</dbReference>
<dbReference type="SUPFAM" id="SSF47807">
    <property type="entry name" value="5' to 3' exonuclease, C-terminal subdomain"/>
    <property type="match status" value="1"/>
</dbReference>
<dbReference type="GO" id="GO:0003677">
    <property type="term" value="F:DNA binding"/>
    <property type="evidence" value="ECO:0007669"/>
    <property type="project" value="UniProtKB-UniRule"/>
</dbReference>
<dbReference type="InterPro" id="IPR020046">
    <property type="entry name" value="5-3_exonucl_a-hlix_arch_N"/>
</dbReference>
<accession>A0A543IZF9</accession>
<dbReference type="InterPro" id="IPR001098">
    <property type="entry name" value="DNA-dir_DNA_pol_A_palm_dom"/>
</dbReference>
<comment type="caution">
    <text evidence="21">The sequence shown here is derived from an EMBL/GenBank/DDBJ whole genome shotgun (WGS) entry which is preliminary data.</text>
</comment>
<evidence type="ECO:0000256" key="16">
    <source>
        <dbReference type="NCBIfam" id="TIGR00593"/>
    </source>
</evidence>
<keyword evidence="7" id="KW-0540">Nuclease</keyword>
<dbReference type="EMBL" id="VFPQ01000001">
    <property type="protein sequence ID" value="TQM75959.1"/>
    <property type="molecule type" value="Genomic_DNA"/>
</dbReference>
<gene>
    <name evidence="17" type="primary">polA</name>
    <name evidence="21" type="ORF">FHX40_2682</name>
</gene>
<dbReference type="GO" id="GO:0006261">
    <property type="term" value="P:DNA-templated DNA replication"/>
    <property type="evidence" value="ECO:0007669"/>
    <property type="project" value="UniProtKB-UniRule"/>
</dbReference>
<evidence type="ECO:0000256" key="9">
    <source>
        <dbReference type="ARBA" id="ARBA00022801"/>
    </source>
</evidence>
<keyword evidence="8 17" id="KW-0227">DNA damage</keyword>
<evidence type="ECO:0000259" key="18">
    <source>
        <dbReference type="SMART" id="SM00474"/>
    </source>
</evidence>
<feature type="domain" description="DNA-directed DNA polymerase family A palm" evidence="20">
    <location>
        <begin position="654"/>
        <end position="861"/>
    </location>
</feature>
<dbReference type="InterPro" id="IPR012337">
    <property type="entry name" value="RNaseH-like_sf"/>
</dbReference>
<dbReference type="Gene3D" id="1.10.150.20">
    <property type="entry name" value="5' to 3' exonuclease, C-terminal subdomain"/>
    <property type="match status" value="2"/>
</dbReference>
<evidence type="ECO:0000259" key="19">
    <source>
        <dbReference type="SMART" id="SM00475"/>
    </source>
</evidence>
<feature type="domain" description="5'-3' exonuclease" evidence="19">
    <location>
        <begin position="9"/>
        <end position="271"/>
    </location>
</feature>
<evidence type="ECO:0000259" key="20">
    <source>
        <dbReference type="SMART" id="SM00482"/>
    </source>
</evidence>
<evidence type="ECO:0000256" key="6">
    <source>
        <dbReference type="ARBA" id="ARBA00022705"/>
    </source>
</evidence>
<dbReference type="FunFam" id="1.20.1060.10:FF:000001">
    <property type="entry name" value="DNA polymerase I"/>
    <property type="match status" value="1"/>
</dbReference>
<evidence type="ECO:0000256" key="1">
    <source>
        <dbReference type="ARBA" id="ARBA00007705"/>
    </source>
</evidence>
<name>A0A543IZF9_9ACTN</name>
<dbReference type="GO" id="GO:0008408">
    <property type="term" value="F:3'-5' exonuclease activity"/>
    <property type="evidence" value="ECO:0007669"/>
    <property type="project" value="InterPro"/>
</dbReference>
<dbReference type="InterPro" id="IPR018320">
    <property type="entry name" value="DNA_polymerase_1"/>
</dbReference>
<evidence type="ECO:0000256" key="3">
    <source>
        <dbReference type="ARBA" id="ARBA00020311"/>
    </source>
</evidence>
<evidence type="ECO:0000256" key="10">
    <source>
        <dbReference type="ARBA" id="ARBA00022839"/>
    </source>
</evidence>
<dbReference type="PANTHER" id="PTHR10133:SF27">
    <property type="entry name" value="DNA POLYMERASE NU"/>
    <property type="match status" value="1"/>
</dbReference>
<dbReference type="InterPro" id="IPR008918">
    <property type="entry name" value="HhH2"/>
</dbReference>
<dbReference type="FunFam" id="3.40.50.1010:FF:000001">
    <property type="entry name" value="DNA polymerase I"/>
    <property type="match status" value="1"/>
</dbReference>
<dbReference type="FunFam" id="1.10.150.20:FF:000003">
    <property type="entry name" value="DNA polymerase I"/>
    <property type="match status" value="1"/>
</dbReference>
<dbReference type="InterPro" id="IPR002421">
    <property type="entry name" value="5-3_exonuclease"/>
</dbReference>
<dbReference type="Gene3D" id="3.30.70.370">
    <property type="match status" value="1"/>
</dbReference>
<dbReference type="Proteomes" id="UP000319213">
    <property type="component" value="Unassembled WGS sequence"/>
</dbReference>
<dbReference type="InterPro" id="IPR002562">
    <property type="entry name" value="3'-5'_exonuclease_dom"/>
</dbReference>
<dbReference type="InterPro" id="IPR054690">
    <property type="entry name" value="DNA_polI_exonuclease"/>
</dbReference>
<comment type="function">
    <text evidence="15">In addition to polymerase activity, this DNA polymerase exhibits 3'-5' and 5'-3' exonuclease activity.</text>
</comment>
<dbReference type="InterPro" id="IPR036279">
    <property type="entry name" value="5-3_exonuclease_C_sf"/>
</dbReference>
<dbReference type="PRINTS" id="PR00868">
    <property type="entry name" value="DNAPOLI"/>
</dbReference>
<evidence type="ECO:0000256" key="7">
    <source>
        <dbReference type="ARBA" id="ARBA00022722"/>
    </source>
</evidence>
<dbReference type="SMART" id="SM00482">
    <property type="entry name" value="POLAc"/>
    <property type="match status" value="1"/>
</dbReference>
<keyword evidence="13 17" id="KW-0234">DNA repair</keyword>
<proteinExistence type="inferred from homology"/>
<dbReference type="RefSeq" id="WP_425329286.1">
    <property type="nucleotide sequence ID" value="NZ_VFPQ01000001.1"/>
</dbReference>
<evidence type="ECO:0000256" key="11">
    <source>
        <dbReference type="ARBA" id="ARBA00022932"/>
    </source>
</evidence>
<dbReference type="InterPro" id="IPR036397">
    <property type="entry name" value="RNaseH_sf"/>
</dbReference>
<dbReference type="Gene3D" id="1.20.1060.10">
    <property type="entry name" value="Taq DNA Polymerase, Chain T, domain 4"/>
    <property type="match status" value="1"/>
</dbReference>
<evidence type="ECO:0000256" key="4">
    <source>
        <dbReference type="ARBA" id="ARBA00022679"/>
    </source>
</evidence>
<dbReference type="InterPro" id="IPR029060">
    <property type="entry name" value="PIN-like_dom_sf"/>
</dbReference>
<keyword evidence="9" id="KW-0378">Hydrolase</keyword>
<dbReference type="AlphaFoldDB" id="A0A543IZF9"/>
<dbReference type="NCBIfam" id="TIGR00593">
    <property type="entry name" value="pola"/>
    <property type="match status" value="1"/>
</dbReference>
<protein>
    <recommendedName>
        <fullName evidence="3 16">DNA polymerase I</fullName>
        <ecNumber evidence="2 16">2.7.7.7</ecNumber>
    </recommendedName>
</protein>